<sequence length="154" mass="18224">MTRSEPTIFTNMCMVYDDKGNILVQDRKSKDWPGITFPGGHVEKNESFVESVTREVLEETGLTIKFPELCGIKQFQDKNGARYIVLLYKTKHYSGAIQSSEEGEVFWIKRKELLKYPFANDFEEMVEVFENDRLSEFYYFEDEEKEWAFKLLEL</sequence>
<dbReference type="Pfam" id="PF00293">
    <property type="entry name" value="NUDIX"/>
    <property type="match status" value="1"/>
</dbReference>
<organism evidence="3 4">
    <name type="scientific">Atopostipes suicloacalis DSM 15692</name>
    <dbReference type="NCBI Taxonomy" id="1121025"/>
    <lineage>
        <taxon>Bacteria</taxon>
        <taxon>Bacillati</taxon>
        <taxon>Bacillota</taxon>
        <taxon>Bacilli</taxon>
        <taxon>Lactobacillales</taxon>
        <taxon>Carnobacteriaceae</taxon>
        <taxon>Atopostipes</taxon>
    </lineage>
</organism>
<dbReference type="STRING" id="1121025.SAMN02745249_01986"/>
<keyword evidence="4" id="KW-1185">Reference proteome</keyword>
<gene>
    <name evidence="3" type="ORF">SAMN02745249_01986</name>
</gene>
<dbReference type="Gene3D" id="3.90.79.10">
    <property type="entry name" value="Nucleoside Triphosphate Pyrophosphohydrolase"/>
    <property type="match status" value="1"/>
</dbReference>
<protein>
    <submittedName>
        <fullName evidence="3">8-oxo-dGTP diphosphatase</fullName>
    </submittedName>
</protein>
<dbReference type="PROSITE" id="PS51462">
    <property type="entry name" value="NUDIX"/>
    <property type="match status" value="1"/>
</dbReference>
<dbReference type="PANTHER" id="PTHR43736">
    <property type="entry name" value="ADP-RIBOSE PYROPHOSPHATASE"/>
    <property type="match status" value="1"/>
</dbReference>
<name>A0A1M4ZLD8_9LACT</name>
<dbReference type="InterPro" id="IPR015797">
    <property type="entry name" value="NUDIX_hydrolase-like_dom_sf"/>
</dbReference>
<dbReference type="SUPFAM" id="SSF55811">
    <property type="entry name" value="Nudix"/>
    <property type="match status" value="1"/>
</dbReference>
<dbReference type="PANTHER" id="PTHR43736:SF1">
    <property type="entry name" value="DIHYDRONEOPTERIN TRIPHOSPHATE DIPHOSPHATASE"/>
    <property type="match status" value="1"/>
</dbReference>
<dbReference type="RefSeq" id="WP_073298646.1">
    <property type="nucleotide sequence ID" value="NZ_FQUF01000041.1"/>
</dbReference>
<reference evidence="3 4" key="1">
    <citation type="submission" date="2016-11" db="EMBL/GenBank/DDBJ databases">
        <authorList>
            <person name="Jaros S."/>
            <person name="Januszkiewicz K."/>
            <person name="Wedrychowicz H."/>
        </authorList>
    </citation>
    <scope>NUCLEOTIDE SEQUENCE [LARGE SCALE GENOMIC DNA]</scope>
    <source>
        <strain evidence="3 4">DSM 15692</strain>
    </source>
</reference>
<evidence type="ECO:0000259" key="2">
    <source>
        <dbReference type="PROSITE" id="PS51462"/>
    </source>
</evidence>
<accession>A0A1M4ZLD8</accession>
<evidence type="ECO:0000313" key="4">
    <source>
        <dbReference type="Proteomes" id="UP000184128"/>
    </source>
</evidence>
<proteinExistence type="inferred from homology"/>
<dbReference type="InterPro" id="IPR000086">
    <property type="entry name" value="NUDIX_hydrolase_dom"/>
</dbReference>
<comment type="similarity">
    <text evidence="1">Belongs to the Nudix hydrolase family.</text>
</comment>
<evidence type="ECO:0000256" key="1">
    <source>
        <dbReference type="ARBA" id="ARBA00005582"/>
    </source>
</evidence>
<dbReference type="AlphaFoldDB" id="A0A1M4ZLD8"/>
<evidence type="ECO:0000313" key="3">
    <source>
        <dbReference type="EMBL" id="SHF18622.1"/>
    </source>
</evidence>
<dbReference type="EMBL" id="FQUF01000041">
    <property type="protein sequence ID" value="SHF18622.1"/>
    <property type="molecule type" value="Genomic_DNA"/>
</dbReference>
<dbReference type="OrthoDB" id="9008185at2"/>
<dbReference type="CDD" id="cd18875">
    <property type="entry name" value="NUDIX_Hydrolase"/>
    <property type="match status" value="1"/>
</dbReference>
<dbReference type="Proteomes" id="UP000184128">
    <property type="component" value="Unassembled WGS sequence"/>
</dbReference>
<feature type="domain" description="Nudix hydrolase" evidence="2">
    <location>
        <begin position="6"/>
        <end position="130"/>
    </location>
</feature>